<dbReference type="Proteomes" id="UP000029738">
    <property type="component" value="Unassembled WGS sequence"/>
</dbReference>
<comment type="caution">
    <text evidence="4">The sequence shown here is derived from an EMBL/GenBank/DDBJ whole genome shotgun (WGS) entry which is preliminary data.</text>
</comment>
<dbReference type="PANTHER" id="PTHR43685">
    <property type="entry name" value="GLYCOSYLTRANSFERASE"/>
    <property type="match status" value="1"/>
</dbReference>
<organism evidence="4">
    <name type="scientific">Tolypothrix bouteillei VB521301</name>
    <dbReference type="NCBI Taxonomy" id="1479485"/>
    <lineage>
        <taxon>Bacteria</taxon>
        <taxon>Bacillati</taxon>
        <taxon>Cyanobacteriota</taxon>
        <taxon>Cyanophyceae</taxon>
        <taxon>Nostocales</taxon>
        <taxon>Tolypothrichaceae</taxon>
        <taxon>Tolypothrix</taxon>
    </lineage>
</organism>
<feature type="domain" description="Glycosyltransferase 2-like" evidence="2">
    <location>
        <begin position="6"/>
        <end position="110"/>
    </location>
</feature>
<dbReference type="InterPro" id="IPR001173">
    <property type="entry name" value="Glyco_trans_2-like"/>
</dbReference>
<dbReference type="InterPro" id="IPR050834">
    <property type="entry name" value="Glycosyltransf_2"/>
</dbReference>
<protein>
    <submittedName>
        <fullName evidence="4">Glycosyltransferase</fullName>
    </submittedName>
</protein>
<evidence type="ECO:0000313" key="5">
    <source>
        <dbReference type="Proteomes" id="UP000029738"/>
    </source>
</evidence>
<evidence type="ECO:0000259" key="2">
    <source>
        <dbReference type="Pfam" id="PF00535"/>
    </source>
</evidence>
<accession>A0A0C1NAI3</accession>
<evidence type="ECO:0000256" key="1">
    <source>
        <dbReference type="SAM" id="Phobius"/>
    </source>
</evidence>
<dbReference type="InterPro" id="IPR029044">
    <property type="entry name" value="Nucleotide-diphossugar_trans"/>
</dbReference>
<proteinExistence type="predicted"/>
<gene>
    <name evidence="4" type="ORF">DA73_0225545</name>
    <name evidence="3" type="ORF">DA73_0400002770</name>
</gene>
<name>A0A0C1NAI3_9CYAN</name>
<dbReference type="EMBL" id="JHEG04000001">
    <property type="protein sequence ID" value="KAF3890793.1"/>
    <property type="molecule type" value="Genomic_DNA"/>
</dbReference>
<keyword evidence="4" id="KW-0808">Transferase</keyword>
<keyword evidence="1" id="KW-1133">Transmembrane helix</keyword>
<dbReference type="OrthoDB" id="140893at2"/>
<keyword evidence="1" id="KW-0812">Transmembrane</keyword>
<evidence type="ECO:0000313" key="3">
    <source>
        <dbReference type="EMBL" id="KAF3890793.1"/>
    </source>
</evidence>
<dbReference type="RefSeq" id="WP_038076363.1">
    <property type="nucleotide sequence ID" value="NZ_JHEG04000001.1"/>
</dbReference>
<reference evidence="3" key="2">
    <citation type="submission" date="2019-11" db="EMBL/GenBank/DDBJ databases">
        <title>Improved Assembly of Tolypothrix boutellei genome.</title>
        <authorList>
            <person name="Sarangi A.N."/>
            <person name="Mukherjee M."/>
            <person name="Ghosh S."/>
            <person name="Singh D."/>
            <person name="Das A."/>
            <person name="Kant S."/>
            <person name="Prusty A."/>
            <person name="Tripathy S."/>
        </authorList>
    </citation>
    <scope>NUCLEOTIDE SEQUENCE</scope>
    <source>
        <strain evidence="3">VB521301</strain>
    </source>
</reference>
<evidence type="ECO:0000313" key="4">
    <source>
        <dbReference type="EMBL" id="KIE09691.1"/>
    </source>
</evidence>
<dbReference type="AlphaFoldDB" id="A0A0C1NAI3"/>
<dbReference type="Gene3D" id="3.90.550.10">
    <property type="entry name" value="Spore Coat Polysaccharide Biosynthesis Protein SpsA, Chain A"/>
    <property type="match status" value="1"/>
</dbReference>
<sequence length="294" mass="33433">MRVTGCITTRNRTERLEACLEALWNSDVKPHTVIVSDDSPSKEVQEQNYQIVQKYPGTKYIIGPRRGVCANRNNAVNAISSSETDFVAFIDDDICVKPDFIGRALDRYSQLSPEQKDRTILSGISRSPDGTYEMVSGKLSFRGYFCQADVPESVAIHATLFPRRFFDQEQWDENIFFGYEDAELCLRALKQGYKIQHCPELLVTHAASDGCTSSLHEPGVGSLTRYEISIEAARLYVGIKRYKDLSPNPIKLIAFLILYFVHMTLYLIKRGGIQAWPQIVRLSRIQKLWRPSVV</sequence>
<dbReference type="GO" id="GO:0016740">
    <property type="term" value="F:transferase activity"/>
    <property type="evidence" value="ECO:0007669"/>
    <property type="project" value="UniProtKB-KW"/>
</dbReference>
<dbReference type="SUPFAM" id="SSF53448">
    <property type="entry name" value="Nucleotide-diphospho-sugar transferases"/>
    <property type="match status" value="1"/>
</dbReference>
<dbReference type="STRING" id="1479485.DA73_0225545"/>
<reference evidence="4" key="1">
    <citation type="journal article" date="2015" name="Genome Announc.">
        <title>Draft Genome Sequence of Tolypothrix boutellei Strain VB521301.</title>
        <authorList>
            <person name="Chandrababunaidu M.M."/>
            <person name="Singh D."/>
            <person name="Sen D."/>
            <person name="Bhan S."/>
            <person name="Das S."/>
            <person name="Gupta A."/>
            <person name="Adhikary S.P."/>
            <person name="Tripathy S."/>
        </authorList>
    </citation>
    <scope>NUCLEOTIDE SEQUENCE</scope>
    <source>
        <strain evidence="4">VB521301</strain>
    </source>
</reference>
<dbReference type="Pfam" id="PF00535">
    <property type="entry name" value="Glycos_transf_2"/>
    <property type="match status" value="1"/>
</dbReference>
<feature type="transmembrane region" description="Helical" evidence="1">
    <location>
        <begin position="250"/>
        <end position="268"/>
    </location>
</feature>
<dbReference type="PANTHER" id="PTHR43685:SF2">
    <property type="entry name" value="GLYCOSYLTRANSFERASE 2-LIKE DOMAIN-CONTAINING PROTEIN"/>
    <property type="match status" value="1"/>
</dbReference>
<keyword evidence="5" id="KW-1185">Reference proteome</keyword>
<keyword evidence="1" id="KW-0472">Membrane</keyword>
<dbReference type="EMBL" id="JHEG02000054">
    <property type="protein sequence ID" value="KIE09691.1"/>
    <property type="molecule type" value="Genomic_DNA"/>
</dbReference>